<evidence type="ECO:0000259" key="1">
    <source>
        <dbReference type="Pfam" id="PF01323"/>
    </source>
</evidence>
<dbReference type="InterPro" id="IPR001853">
    <property type="entry name" value="DSBA-like_thioredoxin_dom"/>
</dbReference>
<dbReference type="InterPro" id="IPR036249">
    <property type="entry name" value="Thioredoxin-like_sf"/>
</dbReference>
<dbReference type="Gene3D" id="3.40.30.10">
    <property type="entry name" value="Glutaredoxin"/>
    <property type="match status" value="1"/>
</dbReference>
<dbReference type="GO" id="GO:0016853">
    <property type="term" value="F:isomerase activity"/>
    <property type="evidence" value="ECO:0007669"/>
    <property type="project" value="UniProtKB-KW"/>
</dbReference>
<dbReference type="CDD" id="cd03024">
    <property type="entry name" value="DsbA_FrnE"/>
    <property type="match status" value="1"/>
</dbReference>
<reference evidence="2 3" key="1">
    <citation type="submission" date="2016-10" db="EMBL/GenBank/DDBJ databases">
        <authorList>
            <person name="de Groot N.N."/>
        </authorList>
    </citation>
    <scope>NUCLEOTIDE SEQUENCE [LARGE SCALE GENOMIC DNA]</scope>
    <source>
        <strain evidence="2 3">MT12</strain>
    </source>
</reference>
<proteinExistence type="predicted"/>
<dbReference type="SUPFAM" id="SSF52833">
    <property type="entry name" value="Thioredoxin-like"/>
    <property type="match status" value="1"/>
</dbReference>
<dbReference type="RefSeq" id="WP_092117043.1">
    <property type="nucleotide sequence ID" value="NZ_FNTH01000001.1"/>
</dbReference>
<dbReference type="Proteomes" id="UP000198992">
    <property type="component" value="Unassembled WGS sequence"/>
</dbReference>
<dbReference type="AlphaFoldDB" id="A0A1H4X6Z5"/>
<dbReference type="PANTHER" id="PTHR13887:SF41">
    <property type="entry name" value="THIOREDOXIN SUPERFAMILY PROTEIN"/>
    <property type="match status" value="1"/>
</dbReference>
<dbReference type="PANTHER" id="PTHR13887">
    <property type="entry name" value="GLUTATHIONE S-TRANSFERASE KAPPA"/>
    <property type="match status" value="1"/>
</dbReference>
<evidence type="ECO:0000313" key="2">
    <source>
        <dbReference type="EMBL" id="SED01000.1"/>
    </source>
</evidence>
<dbReference type="Pfam" id="PF01323">
    <property type="entry name" value="DSBA"/>
    <property type="match status" value="1"/>
</dbReference>
<sequence>MTKTVKIDFVSDVSCPWCVIGLGNLDVALKRFEGQLTADIRFQPFELNPGAPPEGESRFDNVARKYNVGREQAIANRERQRALAAQVGFDMVTTDESRFYNTFDAHRLLHWARIEGRQVELKRLLLAAYHTNMQNPGDHGVLVAAAESAGLEGAAARDVLTSRRYADEVRDTEEKWRRAGISSVPAVVVNDRYLITGAQPPEAFEQAIRKAVSEVA</sequence>
<protein>
    <submittedName>
        <fullName evidence="2">Predicted dithiol-disulfide isomerase, DsbA family</fullName>
    </submittedName>
</protein>
<keyword evidence="2" id="KW-0413">Isomerase</keyword>
<dbReference type="GO" id="GO:0016491">
    <property type="term" value="F:oxidoreductase activity"/>
    <property type="evidence" value="ECO:0007669"/>
    <property type="project" value="InterPro"/>
</dbReference>
<gene>
    <name evidence="2" type="ORF">SAMN05444164_3394</name>
</gene>
<evidence type="ECO:0000313" key="3">
    <source>
        <dbReference type="Proteomes" id="UP000198992"/>
    </source>
</evidence>
<dbReference type="EMBL" id="FNTH01000001">
    <property type="protein sequence ID" value="SED01000.1"/>
    <property type="molecule type" value="Genomic_DNA"/>
</dbReference>
<feature type="domain" description="DSBA-like thioredoxin" evidence="1">
    <location>
        <begin position="7"/>
        <end position="208"/>
    </location>
</feature>
<name>A0A1H4X6Z5_9BRAD</name>
<accession>A0A1H4X6Z5</accession>
<dbReference type="OrthoDB" id="9799122at2"/>
<organism evidence="2 3">
    <name type="scientific">Bradyrhizobium erythrophlei</name>
    <dbReference type="NCBI Taxonomy" id="1437360"/>
    <lineage>
        <taxon>Bacteria</taxon>
        <taxon>Pseudomonadati</taxon>
        <taxon>Pseudomonadota</taxon>
        <taxon>Alphaproteobacteria</taxon>
        <taxon>Hyphomicrobiales</taxon>
        <taxon>Nitrobacteraceae</taxon>
        <taxon>Bradyrhizobium</taxon>
    </lineage>
</organism>